<proteinExistence type="predicted"/>
<feature type="domain" description="NERD" evidence="2">
    <location>
        <begin position="35"/>
        <end position="156"/>
    </location>
</feature>
<keyword evidence="1" id="KW-0812">Transmembrane</keyword>
<reference evidence="3" key="2">
    <citation type="journal article" date="2021" name="PeerJ">
        <title>Extensive microbial diversity within the chicken gut microbiome revealed by metagenomics and culture.</title>
        <authorList>
            <person name="Gilroy R."/>
            <person name="Ravi A."/>
            <person name="Getino M."/>
            <person name="Pursley I."/>
            <person name="Horton D.L."/>
            <person name="Alikhan N.F."/>
            <person name="Baker D."/>
            <person name="Gharbi K."/>
            <person name="Hall N."/>
            <person name="Watson M."/>
            <person name="Adriaenssens E.M."/>
            <person name="Foster-Nyarko E."/>
            <person name="Jarju S."/>
            <person name="Secka A."/>
            <person name="Antonio M."/>
            <person name="Oren A."/>
            <person name="Chaudhuri R.R."/>
            <person name="La Ragione R."/>
            <person name="Hildebrand F."/>
            <person name="Pallen M.J."/>
        </authorList>
    </citation>
    <scope>NUCLEOTIDE SEQUENCE</scope>
    <source>
        <strain evidence="3">CHK189-12415</strain>
    </source>
</reference>
<evidence type="ECO:0000256" key="1">
    <source>
        <dbReference type="SAM" id="Phobius"/>
    </source>
</evidence>
<comment type="caution">
    <text evidence="3">The sequence shown here is derived from an EMBL/GenBank/DDBJ whole genome shotgun (WGS) entry which is preliminary data.</text>
</comment>
<keyword evidence="1" id="KW-1133">Transmembrane helix</keyword>
<evidence type="ECO:0000259" key="2">
    <source>
        <dbReference type="Pfam" id="PF08378"/>
    </source>
</evidence>
<evidence type="ECO:0000313" key="4">
    <source>
        <dbReference type="Proteomes" id="UP000824241"/>
    </source>
</evidence>
<gene>
    <name evidence="3" type="ORF">IAB37_00660</name>
</gene>
<dbReference type="Pfam" id="PF08378">
    <property type="entry name" value="NERD"/>
    <property type="match status" value="1"/>
</dbReference>
<feature type="transmembrane region" description="Helical" evidence="1">
    <location>
        <begin position="6"/>
        <end position="27"/>
    </location>
</feature>
<reference evidence="3" key="1">
    <citation type="submission" date="2020-10" db="EMBL/GenBank/DDBJ databases">
        <authorList>
            <person name="Gilroy R."/>
        </authorList>
    </citation>
    <scope>NUCLEOTIDE SEQUENCE</scope>
    <source>
        <strain evidence="3">CHK189-12415</strain>
    </source>
</reference>
<name>A0A9D1DWE9_9FIRM</name>
<accession>A0A9D1DWE9</accession>
<organism evidence="3 4">
    <name type="scientific">Candidatus Faecivivens stercoravium</name>
    <dbReference type="NCBI Taxonomy" id="2840803"/>
    <lineage>
        <taxon>Bacteria</taxon>
        <taxon>Bacillati</taxon>
        <taxon>Bacillota</taxon>
        <taxon>Clostridia</taxon>
        <taxon>Eubacteriales</taxon>
        <taxon>Oscillospiraceae</taxon>
        <taxon>Oscillospiraceae incertae sedis</taxon>
        <taxon>Candidatus Faecivivens</taxon>
    </lineage>
</organism>
<dbReference type="Proteomes" id="UP000824241">
    <property type="component" value="Unassembled WGS sequence"/>
</dbReference>
<dbReference type="InterPro" id="IPR011528">
    <property type="entry name" value="NERD"/>
</dbReference>
<dbReference type="AlphaFoldDB" id="A0A9D1DWE9"/>
<evidence type="ECO:0000313" key="3">
    <source>
        <dbReference type="EMBL" id="HIR60079.1"/>
    </source>
</evidence>
<sequence length="205" mass="22924">METWAIALIVAGIAILVVVLLVLLHMLKNSLQRKKGVLAENLVTGKLNRFAKIRSFKVLENLTFPAGKNDTVTVDRALVTFNHVLLFQLRSECDTIYGDAKDPTWVSVKTDKENITLGRVAFDNPLREAQKANDAVRRLLTRHKLGKIQTEYYVVFGDPKVTLSIGQGMPVLNYKTFKALLGRSKYSEDGPVDVEEVAKLLQEGK</sequence>
<dbReference type="EMBL" id="DVHA01000020">
    <property type="protein sequence ID" value="HIR60079.1"/>
    <property type="molecule type" value="Genomic_DNA"/>
</dbReference>
<keyword evidence="1" id="KW-0472">Membrane</keyword>
<protein>
    <submittedName>
        <fullName evidence="3">NERD domain-containing protein</fullName>
    </submittedName>
</protein>